<keyword evidence="5" id="KW-0802">TPR repeat</keyword>
<evidence type="ECO:0000256" key="2">
    <source>
        <dbReference type="ARBA" id="ARBA00023015"/>
    </source>
</evidence>
<dbReference type="Gene3D" id="1.10.10.10">
    <property type="entry name" value="Winged helix-like DNA-binding domain superfamily/Winged helix DNA-binding domain"/>
    <property type="match status" value="1"/>
</dbReference>
<dbReference type="InterPro" id="IPR011717">
    <property type="entry name" value="TPR-4"/>
</dbReference>
<dbReference type="InterPro" id="IPR019734">
    <property type="entry name" value="TPR_rpt"/>
</dbReference>
<dbReference type="PRINTS" id="PR00364">
    <property type="entry name" value="DISEASERSIST"/>
</dbReference>
<dbReference type="RefSeq" id="WP_344894879.1">
    <property type="nucleotide sequence ID" value="NZ_BAAAZP010000224.1"/>
</dbReference>
<accession>A0ABP7E636</accession>
<dbReference type="InterPro" id="IPR002182">
    <property type="entry name" value="NB-ARC"/>
</dbReference>
<dbReference type="SMART" id="SM00028">
    <property type="entry name" value="TPR"/>
    <property type="match status" value="5"/>
</dbReference>
<evidence type="ECO:0000256" key="4">
    <source>
        <dbReference type="ARBA" id="ARBA00023163"/>
    </source>
</evidence>
<dbReference type="Proteomes" id="UP001500902">
    <property type="component" value="Unassembled WGS sequence"/>
</dbReference>
<feature type="DNA-binding region" description="OmpR/PhoB-type" evidence="6">
    <location>
        <begin position="1"/>
        <end position="93"/>
    </location>
</feature>
<comment type="similarity">
    <text evidence="1">Belongs to the AfsR/DnrI/RedD regulatory family.</text>
</comment>
<dbReference type="PANTHER" id="PTHR35807:SF1">
    <property type="entry name" value="TRANSCRIPTIONAL REGULATOR REDD"/>
    <property type="match status" value="1"/>
</dbReference>
<gene>
    <name evidence="8" type="primary">afsR_5</name>
    <name evidence="8" type="ORF">GCM10022224_094410</name>
</gene>
<name>A0ABP7E636_9ACTN</name>
<evidence type="ECO:0000256" key="6">
    <source>
        <dbReference type="PROSITE-ProRule" id="PRU01091"/>
    </source>
</evidence>
<dbReference type="Pfam" id="PF07721">
    <property type="entry name" value="TPR_4"/>
    <property type="match status" value="1"/>
</dbReference>
<dbReference type="EMBL" id="BAAAZP010000224">
    <property type="protein sequence ID" value="GAA3713906.1"/>
    <property type="molecule type" value="Genomic_DNA"/>
</dbReference>
<dbReference type="Gene3D" id="1.25.40.10">
    <property type="entry name" value="Tetratricopeptide repeat domain"/>
    <property type="match status" value="2"/>
</dbReference>
<evidence type="ECO:0000256" key="1">
    <source>
        <dbReference type="ARBA" id="ARBA00005820"/>
    </source>
</evidence>
<keyword evidence="2" id="KW-0805">Transcription regulation</keyword>
<dbReference type="CDD" id="cd15831">
    <property type="entry name" value="BTAD"/>
    <property type="match status" value="1"/>
</dbReference>
<dbReference type="InterPro" id="IPR005158">
    <property type="entry name" value="BTAD"/>
</dbReference>
<dbReference type="Pfam" id="PF13424">
    <property type="entry name" value="TPR_12"/>
    <property type="match status" value="1"/>
</dbReference>
<dbReference type="SMART" id="SM01043">
    <property type="entry name" value="BTAD"/>
    <property type="match status" value="1"/>
</dbReference>
<keyword evidence="9" id="KW-1185">Reference proteome</keyword>
<dbReference type="InterPro" id="IPR016032">
    <property type="entry name" value="Sig_transdc_resp-reg_C-effctor"/>
</dbReference>
<sequence>MTFRLLGPVGVWQGGRSAGPTTAQQRSILAMLLIEANRVVSVERLELAVWGQGPPPVTSRNTIQGGVSQLRRILSGVSDIGLVTTPPGYRLDVDPTRVDLFRFRDLVRQAGHVAPARAVDLLGRALELWSGPALAGVAGPWLHDAIGGALEEERLAAVEERLAVSLRAGRNREVLAEVVMLMSEHPLRERPAYLMMTALHQDGRRAEALEVFRGVRALLVEELGIEPGDALQALHQRILQAEVTVAEPAAPAGEAVTPRRPVPVPAELPARLGTFAGRAHEIGLIRDLLGGDETGGPKICQISGIGGIGKSSLAIHVAHTVARHFPDGQLYIDLHGSTSQMDPVEPVEALGRFLRSLGVADSVVPTDAEEAAGRFRSMVHGKRILIVLDNVRDTSQARLLLPGSPTCAVLITSRRRLTSLEGALRVPLDVLAVDEGRALLSDLLGADRIAADPAAAAEVVRLCGGLPLALCLAAARLTTRPNWSVAGLAGRLAADRGRLDVLEAGDRAVRASIEGSYRDLLDDGHGSAAMRMFRLLGLIDVADVSLPVASALADLPVEQARELLEQLVDAQLVQNHARDRYRLHDLLHLYARERAVAEECEQSRRLALQRVMHCYLETARGAARLRKGEGRGLRGSWRLGLGPQSLPRPAAVPATAEEMREWVATEEDNVLALIAQAARTPSAGPAVALAATFAPLLIDQGRWLRLLSLGESASRAAEHTGDPLHRAVIHSDLGWARFLLGDPCGAVAHLRQALEDYRRIGGHHREAAVLDHIGSAYRSVGRFDEAVEHHLSALRLAHRAADRWQEGVNLSNLGLTYQRVGRFDEAVDAHTRSIALLEETGAVADGVSARGNLAEAYRLAGKLDQAIASHRQAMRTLRDTGLLDDYRTAEICWGLGLAWHEIGDPGEARRHWRESAAILHALGLITSEERRTIDTSPIPITPDVLQRRT</sequence>
<reference evidence="9" key="1">
    <citation type="journal article" date="2019" name="Int. J. Syst. Evol. Microbiol.">
        <title>The Global Catalogue of Microorganisms (GCM) 10K type strain sequencing project: providing services to taxonomists for standard genome sequencing and annotation.</title>
        <authorList>
            <consortium name="The Broad Institute Genomics Platform"/>
            <consortium name="The Broad Institute Genome Sequencing Center for Infectious Disease"/>
            <person name="Wu L."/>
            <person name="Ma J."/>
        </authorList>
    </citation>
    <scope>NUCLEOTIDE SEQUENCE [LARGE SCALE GENOMIC DNA]</scope>
    <source>
        <strain evidence="9">JCM 16904</strain>
    </source>
</reference>
<keyword evidence="3 6" id="KW-0238">DNA-binding</keyword>
<feature type="domain" description="OmpR/PhoB-type" evidence="7">
    <location>
        <begin position="1"/>
        <end position="93"/>
    </location>
</feature>
<evidence type="ECO:0000313" key="9">
    <source>
        <dbReference type="Proteomes" id="UP001500902"/>
    </source>
</evidence>
<evidence type="ECO:0000256" key="5">
    <source>
        <dbReference type="PROSITE-ProRule" id="PRU00339"/>
    </source>
</evidence>
<dbReference type="SMART" id="SM00862">
    <property type="entry name" value="Trans_reg_C"/>
    <property type="match status" value="1"/>
</dbReference>
<dbReference type="Pfam" id="PF00931">
    <property type="entry name" value="NB-ARC"/>
    <property type="match status" value="1"/>
</dbReference>
<evidence type="ECO:0000313" key="8">
    <source>
        <dbReference type="EMBL" id="GAA3713906.1"/>
    </source>
</evidence>
<dbReference type="SUPFAM" id="SSF52540">
    <property type="entry name" value="P-loop containing nucleoside triphosphate hydrolases"/>
    <property type="match status" value="1"/>
</dbReference>
<protein>
    <submittedName>
        <fullName evidence="8">Transcriptional regulator AfsR</fullName>
    </submittedName>
</protein>
<dbReference type="InterPro" id="IPR001867">
    <property type="entry name" value="OmpR/PhoB-type_DNA-bd"/>
</dbReference>
<dbReference type="InterPro" id="IPR011990">
    <property type="entry name" value="TPR-like_helical_dom_sf"/>
</dbReference>
<dbReference type="Pfam" id="PF00486">
    <property type="entry name" value="Trans_reg_C"/>
    <property type="match status" value="1"/>
</dbReference>
<feature type="repeat" description="TPR" evidence="5">
    <location>
        <begin position="807"/>
        <end position="840"/>
    </location>
</feature>
<dbReference type="PROSITE" id="PS51755">
    <property type="entry name" value="OMPR_PHOB"/>
    <property type="match status" value="1"/>
</dbReference>
<feature type="repeat" description="TPR" evidence="5">
    <location>
        <begin position="767"/>
        <end position="800"/>
    </location>
</feature>
<proteinExistence type="inferred from homology"/>
<dbReference type="SUPFAM" id="SSF48452">
    <property type="entry name" value="TPR-like"/>
    <property type="match status" value="2"/>
</dbReference>
<evidence type="ECO:0000259" key="7">
    <source>
        <dbReference type="PROSITE" id="PS51755"/>
    </source>
</evidence>
<dbReference type="InterPro" id="IPR036388">
    <property type="entry name" value="WH-like_DNA-bd_sf"/>
</dbReference>
<dbReference type="InterPro" id="IPR027417">
    <property type="entry name" value="P-loop_NTPase"/>
</dbReference>
<dbReference type="SUPFAM" id="SSF46894">
    <property type="entry name" value="C-terminal effector domain of the bipartite response regulators"/>
    <property type="match status" value="1"/>
</dbReference>
<organism evidence="8 9">
    <name type="scientific">Nonomuraea antimicrobica</name>
    <dbReference type="NCBI Taxonomy" id="561173"/>
    <lineage>
        <taxon>Bacteria</taxon>
        <taxon>Bacillati</taxon>
        <taxon>Actinomycetota</taxon>
        <taxon>Actinomycetes</taxon>
        <taxon>Streptosporangiales</taxon>
        <taxon>Streptosporangiaceae</taxon>
        <taxon>Nonomuraea</taxon>
    </lineage>
</organism>
<dbReference type="Pfam" id="PF03704">
    <property type="entry name" value="BTAD"/>
    <property type="match status" value="1"/>
</dbReference>
<evidence type="ECO:0000256" key="3">
    <source>
        <dbReference type="ARBA" id="ARBA00023125"/>
    </source>
</evidence>
<dbReference type="PROSITE" id="PS50005">
    <property type="entry name" value="TPR"/>
    <property type="match status" value="2"/>
</dbReference>
<comment type="caution">
    <text evidence="8">The sequence shown here is derived from an EMBL/GenBank/DDBJ whole genome shotgun (WGS) entry which is preliminary data.</text>
</comment>
<dbReference type="PANTHER" id="PTHR35807">
    <property type="entry name" value="TRANSCRIPTIONAL REGULATOR REDD-RELATED"/>
    <property type="match status" value="1"/>
</dbReference>
<dbReference type="Pfam" id="PF13176">
    <property type="entry name" value="TPR_7"/>
    <property type="match status" value="1"/>
</dbReference>
<keyword evidence="4" id="KW-0804">Transcription</keyword>
<dbReference type="InterPro" id="IPR051677">
    <property type="entry name" value="AfsR-DnrI-RedD_regulator"/>
</dbReference>
<dbReference type="Gene3D" id="3.40.50.300">
    <property type="entry name" value="P-loop containing nucleotide triphosphate hydrolases"/>
    <property type="match status" value="1"/>
</dbReference>